<gene>
    <name evidence="2" type="ORF">SAMN02745775_103398</name>
</gene>
<dbReference type="PANTHER" id="PTHR46637:SF1">
    <property type="entry name" value="BLL5188 PROTEIN"/>
    <property type="match status" value="1"/>
</dbReference>
<dbReference type="OrthoDB" id="7263379at2"/>
<sequence>MPTPPLTFPLHRTTPRPFSPLTDAEWAALAPLIARTDPRGRPAQRTRRTMDAIFWVACSAGPWRALPAEYGPANSAHRLLARLAHSGALDRLLLAASRHPMAFASVKSLEWRIVRAWRRAARLLPAASMALVRRLGMVSAMPAPSWCLPYPELEPLLLRVVRNLFRSPDRPRPSHSQLDWLSRFHRLIAGRPKLFRTTEPPGLAAPGVR</sequence>
<evidence type="ECO:0000259" key="1">
    <source>
        <dbReference type="Pfam" id="PF13340"/>
    </source>
</evidence>
<dbReference type="RefSeq" id="WP_092959721.1">
    <property type="nucleotide sequence ID" value="NZ_FOSQ01000003.1"/>
</dbReference>
<dbReference type="InterPro" id="IPR052909">
    <property type="entry name" value="Transposase_6_like"/>
</dbReference>
<dbReference type="PANTHER" id="PTHR46637">
    <property type="entry name" value="TIS1421-TRANSPOSASE PROTEIN A"/>
    <property type="match status" value="1"/>
</dbReference>
<dbReference type="Proteomes" id="UP000199473">
    <property type="component" value="Unassembled WGS sequence"/>
</dbReference>
<dbReference type="AlphaFoldDB" id="A0A1I4AEF5"/>
<dbReference type="STRING" id="1123062.SAMN02745775_103398"/>
<proteinExistence type="predicted"/>
<dbReference type="EMBL" id="FOSQ01000003">
    <property type="protein sequence ID" value="SFK54815.1"/>
    <property type="molecule type" value="Genomic_DNA"/>
</dbReference>
<organism evidence="2 3">
    <name type="scientific">Falsiroseomonas stagni DSM 19981</name>
    <dbReference type="NCBI Taxonomy" id="1123062"/>
    <lineage>
        <taxon>Bacteria</taxon>
        <taxon>Pseudomonadati</taxon>
        <taxon>Pseudomonadota</taxon>
        <taxon>Alphaproteobacteria</taxon>
        <taxon>Acetobacterales</taxon>
        <taxon>Roseomonadaceae</taxon>
        <taxon>Falsiroseomonas</taxon>
    </lineage>
</organism>
<protein>
    <submittedName>
        <fullName evidence="2">Putative transposase of IS4/5 family</fullName>
    </submittedName>
</protein>
<keyword evidence="3" id="KW-1185">Reference proteome</keyword>
<evidence type="ECO:0000313" key="2">
    <source>
        <dbReference type="EMBL" id="SFK54815.1"/>
    </source>
</evidence>
<name>A0A1I4AEF5_9PROT</name>
<reference evidence="2 3" key="1">
    <citation type="submission" date="2016-10" db="EMBL/GenBank/DDBJ databases">
        <authorList>
            <person name="de Groot N.N."/>
        </authorList>
    </citation>
    <scope>NUCLEOTIDE SEQUENCE [LARGE SCALE GENOMIC DNA]</scope>
    <source>
        <strain evidence="2 3">DSM 19981</strain>
    </source>
</reference>
<feature type="domain" description="Insertion element IS402-like" evidence="1">
    <location>
        <begin position="21"/>
        <end position="92"/>
    </location>
</feature>
<dbReference type="InterPro" id="IPR025161">
    <property type="entry name" value="IS402-like_dom"/>
</dbReference>
<accession>A0A1I4AEF5</accession>
<evidence type="ECO:0000313" key="3">
    <source>
        <dbReference type="Proteomes" id="UP000199473"/>
    </source>
</evidence>
<dbReference type="Pfam" id="PF13340">
    <property type="entry name" value="DUF4096"/>
    <property type="match status" value="1"/>
</dbReference>